<reference evidence="2" key="1">
    <citation type="submission" date="2013-10" db="EMBL/GenBank/DDBJ databases">
        <title>Genomic analysis of the causative agents of coccidiosis in chickens.</title>
        <authorList>
            <person name="Reid A.J."/>
            <person name="Blake D."/>
            <person name="Billington K."/>
            <person name="Browne H."/>
            <person name="Dunn M."/>
            <person name="Hung S."/>
            <person name="Kawahara F."/>
            <person name="Miranda-Saavedra D."/>
            <person name="Mourier T."/>
            <person name="Nagra H."/>
            <person name="Otto T.D."/>
            <person name="Rawlings N."/>
            <person name="Sanchez A."/>
            <person name="Sanders M."/>
            <person name="Subramaniam C."/>
            <person name="Tay Y."/>
            <person name="Dear P."/>
            <person name="Doerig C."/>
            <person name="Gruber A."/>
            <person name="Parkinson J."/>
            <person name="Shirley M."/>
            <person name="Wan K.L."/>
            <person name="Berriman M."/>
            <person name="Tomley F."/>
            <person name="Pain A."/>
        </authorList>
    </citation>
    <scope>NUCLEOTIDE SEQUENCE [LARGE SCALE GENOMIC DNA]</scope>
    <source>
        <strain evidence="2">Houghton</strain>
    </source>
</reference>
<feature type="compositionally biased region" description="Basic and acidic residues" evidence="1">
    <location>
        <begin position="192"/>
        <end position="201"/>
    </location>
</feature>
<feature type="compositionally biased region" description="Basic and acidic residues" evidence="1">
    <location>
        <begin position="151"/>
        <end position="161"/>
    </location>
</feature>
<feature type="region of interest" description="Disordered" evidence="1">
    <location>
        <begin position="87"/>
        <end position="122"/>
    </location>
</feature>
<organism evidence="2 3">
    <name type="scientific">Eimeria acervulina</name>
    <name type="common">Coccidian parasite</name>
    <dbReference type="NCBI Taxonomy" id="5801"/>
    <lineage>
        <taxon>Eukaryota</taxon>
        <taxon>Sar</taxon>
        <taxon>Alveolata</taxon>
        <taxon>Apicomplexa</taxon>
        <taxon>Conoidasida</taxon>
        <taxon>Coccidia</taxon>
        <taxon>Eucoccidiorida</taxon>
        <taxon>Eimeriorina</taxon>
        <taxon>Eimeriidae</taxon>
        <taxon>Eimeria</taxon>
    </lineage>
</organism>
<dbReference type="VEuPathDB" id="ToxoDB:EAH_00033700"/>
<evidence type="ECO:0000313" key="2">
    <source>
        <dbReference type="EMBL" id="CDI78447.1"/>
    </source>
</evidence>
<accession>U6GFT9</accession>
<dbReference type="EMBL" id="HG670871">
    <property type="protein sequence ID" value="CDI78447.1"/>
    <property type="molecule type" value="Genomic_DNA"/>
</dbReference>
<feature type="region of interest" description="Disordered" evidence="1">
    <location>
        <begin position="1"/>
        <end position="26"/>
    </location>
</feature>
<dbReference type="OrthoDB" id="346370at2759"/>
<feature type="region of interest" description="Disordered" evidence="1">
    <location>
        <begin position="139"/>
        <end position="161"/>
    </location>
</feature>
<dbReference type="OMA" id="CILMEEM"/>
<keyword evidence="3" id="KW-1185">Reference proteome</keyword>
<dbReference type="AlphaFoldDB" id="U6GFT9"/>
<dbReference type="RefSeq" id="XP_013251322.1">
    <property type="nucleotide sequence ID" value="XM_013395868.1"/>
</dbReference>
<proteinExistence type="predicted"/>
<reference evidence="2" key="2">
    <citation type="submission" date="2013-10" db="EMBL/GenBank/DDBJ databases">
        <authorList>
            <person name="Aslett M."/>
        </authorList>
    </citation>
    <scope>NUCLEOTIDE SEQUENCE [LARGE SCALE GENOMIC DNA]</scope>
    <source>
        <strain evidence="2">Houghton</strain>
    </source>
</reference>
<gene>
    <name evidence="2" type="ORF">EAH_00033700</name>
</gene>
<feature type="compositionally biased region" description="Polar residues" evidence="1">
    <location>
        <begin position="214"/>
        <end position="227"/>
    </location>
</feature>
<dbReference type="GeneID" id="25271440"/>
<feature type="region of interest" description="Disordered" evidence="1">
    <location>
        <begin position="189"/>
        <end position="266"/>
    </location>
</feature>
<feature type="region of interest" description="Disordered" evidence="1">
    <location>
        <begin position="352"/>
        <end position="371"/>
    </location>
</feature>
<sequence>MQPSCSRTVLRHKHQGVNATASAAAASEKKLRELEGVLRHREDLIRSLEGAVAQRDSALSFVLKEKFHLSKAIVASRAAACQSSAGESCSSSSSSSNCSNSSSNGSSSTSQPKAPSKPGGVSFALPAATMLVHEHDAFPASSEGCSSNSEQTRECGDDACESNKEAATGELSSTSTDGEVRALQQAGNASLEELKTQKREPQLAAPSESDEGKQTNTSVRTEGSLQAANLHANPSAADEGDSIRGDRQKPSFGESELKVSASNTDEKEFNGMQTKEAAAHLVTEGKGDLHCCREMKPPVHSKALLADAAAYLGSNGWRLSKNCLVKLKDNGGLSSTADAEGFPSTCTSFDEEAHGLSEQHGSEKASAGGGEKREATFFCEEVKNGGEEGENAASILQPIDARDTQSGSKFQAELFFKALLVQTQAMIDAEAETSDVLEMQEELSTKIDVLQNAFEEICQELDAVRKENRALSHARKHAGSLSVAFTPERSYSPDTSHEFAMVTLRRATAAFYQWASATFYNMILGGVVQRGISKLFAEDF</sequence>
<evidence type="ECO:0000256" key="1">
    <source>
        <dbReference type="SAM" id="MobiDB-lite"/>
    </source>
</evidence>
<name>U6GFT9_EIMAC</name>
<dbReference type="Proteomes" id="UP000018050">
    <property type="component" value="Unassembled WGS sequence"/>
</dbReference>
<protein>
    <submittedName>
        <fullName evidence="2">Uncharacterized protein</fullName>
    </submittedName>
</protein>
<feature type="compositionally biased region" description="Basic and acidic residues" evidence="1">
    <location>
        <begin position="352"/>
        <end position="363"/>
    </location>
</feature>
<feature type="compositionally biased region" description="Low complexity" evidence="1">
    <location>
        <begin position="87"/>
        <end position="110"/>
    </location>
</feature>
<evidence type="ECO:0000313" key="3">
    <source>
        <dbReference type="Proteomes" id="UP000018050"/>
    </source>
</evidence>